<accession>A0A699RWX1</accession>
<dbReference type="EMBL" id="BKCJ011118949">
    <property type="protein sequence ID" value="GFC89082.1"/>
    <property type="molecule type" value="Genomic_DNA"/>
</dbReference>
<proteinExistence type="predicted"/>
<sequence>MKKGFLIFLAHITMKEVEDKSKEKRLEDVPVVRDFPELKELSDKVFIRPSSLTLGSSSSVRQKEGWIVSNVHRLTGVKKTDGYAIWFDERTCRIHGTHEPGVQALLGKVCDRLH</sequence>
<organism evidence="1">
    <name type="scientific">Tanacetum cinerariifolium</name>
    <name type="common">Dalmatian daisy</name>
    <name type="synonym">Chrysanthemum cinerariifolium</name>
    <dbReference type="NCBI Taxonomy" id="118510"/>
    <lineage>
        <taxon>Eukaryota</taxon>
        <taxon>Viridiplantae</taxon>
        <taxon>Streptophyta</taxon>
        <taxon>Embryophyta</taxon>
        <taxon>Tracheophyta</taxon>
        <taxon>Spermatophyta</taxon>
        <taxon>Magnoliopsida</taxon>
        <taxon>eudicotyledons</taxon>
        <taxon>Gunneridae</taxon>
        <taxon>Pentapetalae</taxon>
        <taxon>asterids</taxon>
        <taxon>campanulids</taxon>
        <taxon>Asterales</taxon>
        <taxon>Asteraceae</taxon>
        <taxon>Asteroideae</taxon>
        <taxon>Anthemideae</taxon>
        <taxon>Anthemidinae</taxon>
        <taxon>Tanacetum</taxon>
    </lineage>
</organism>
<protein>
    <submittedName>
        <fullName evidence="1">Uncharacterized protein</fullName>
    </submittedName>
</protein>
<reference evidence="1" key="1">
    <citation type="journal article" date="2019" name="Sci. Rep.">
        <title>Draft genome of Tanacetum cinerariifolium, the natural source of mosquito coil.</title>
        <authorList>
            <person name="Yamashiro T."/>
            <person name="Shiraishi A."/>
            <person name="Satake H."/>
            <person name="Nakayama K."/>
        </authorList>
    </citation>
    <scope>NUCLEOTIDE SEQUENCE</scope>
</reference>
<comment type="caution">
    <text evidence="1">The sequence shown here is derived from an EMBL/GenBank/DDBJ whole genome shotgun (WGS) entry which is preliminary data.</text>
</comment>
<gene>
    <name evidence="1" type="ORF">Tci_861052</name>
</gene>
<evidence type="ECO:0000313" key="1">
    <source>
        <dbReference type="EMBL" id="GFC89082.1"/>
    </source>
</evidence>
<name>A0A699RWX1_TANCI</name>
<dbReference type="AlphaFoldDB" id="A0A699RWX1"/>